<name>A0ACC0FMJ6_9ERIC</name>
<dbReference type="Proteomes" id="UP001060215">
    <property type="component" value="Chromosome 14"/>
</dbReference>
<evidence type="ECO:0000313" key="2">
    <source>
        <dbReference type="Proteomes" id="UP001060215"/>
    </source>
</evidence>
<proteinExistence type="predicted"/>
<protein>
    <submittedName>
        <fullName evidence="1">Uncharacterized protein</fullName>
    </submittedName>
</protein>
<accession>A0ACC0FMJ6</accession>
<reference evidence="1 2" key="1">
    <citation type="journal article" date="2022" name="Plant J.">
        <title>Chromosome-level genome of Camellia lanceoleosa provides a valuable resource for understanding genome evolution and self-incompatibility.</title>
        <authorList>
            <person name="Gong W."/>
            <person name="Xiao S."/>
            <person name="Wang L."/>
            <person name="Liao Z."/>
            <person name="Chang Y."/>
            <person name="Mo W."/>
            <person name="Hu G."/>
            <person name="Li W."/>
            <person name="Zhao G."/>
            <person name="Zhu H."/>
            <person name="Hu X."/>
            <person name="Ji K."/>
            <person name="Xiang X."/>
            <person name="Song Q."/>
            <person name="Yuan D."/>
            <person name="Jin S."/>
            <person name="Zhang L."/>
        </authorList>
    </citation>
    <scope>NUCLEOTIDE SEQUENCE [LARGE SCALE GENOMIC DNA]</scope>
    <source>
        <strain evidence="1">SQ_2022a</strain>
    </source>
</reference>
<organism evidence="1 2">
    <name type="scientific">Camellia lanceoleosa</name>
    <dbReference type="NCBI Taxonomy" id="1840588"/>
    <lineage>
        <taxon>Eukaryota</taxon>
        <taxon>Viridiplantae</taxon>
        <taxon>Streptophyta</taxon>
        <taxon>Embryophyta</taxon>
        <taxon>Tracheophyta</taxon>
        <taxon>Spermatophyta</taxon>
        <taxon>Magnoliopsida</taxon>
        <taxon>eudicotyledons</taxon>
        <taxon>Gunneridae</taxon>
        <taxon>Pentapetalae</taxon>
        <taxon>asterids</taxon>
        <taxon>Ericales</taxon>
        <taxon>Theaceae</taxon>
        <taxon>Camellia</taxon>
    </lineage>
</organism>
<evidence type="ECO:0000313" key="1">
    <source>
        <dbReference type="EMBL" id="KAI7990011.1"/>
    </source>
</evidence>
<gene>
    <name evidence="1" type="ORF">LOK49_LG13G01210</name>
</gene>
<sequence length="151" mass="17794">MQRARKIFIEKLRVHCKESGEESSEMESGRFTLKIHVSLACQVCAVFWKRESNQKAKILWSSLRWCGSKTQFHGVDRRRYFDLKGFFSFDGSKTQFHGVDRRGYFDLKRGFFSFDGSKTQFHGVDRRAELYDDIQTEQSSMEICVLCVYQC</sequence>
<dbReference type="EMBL" id="CM045771">
    <property type="protein sequence ID" value="KAI7990011.1"/>
    <property type="molecule type" value="Genomic_DNA"/>
</dbReference>
<keyword evidence="2" id="KW-1185">Reference proteome</keyword>
<comment type="caution">
    <text evidence="1">The sequence shown here is derived from an EMBL/GenBank/DDBJ whole genome shotgun (WGS) entry which is preliminary data.</text>
</comment>